<dbReference type="Pfam" id="PF10300">
    <property type="entry name" value="Iml2-TPR_39"/>
    <property type="match status" value="1"/>
</dbReference>
<organism evidence="1 2">
    <name type="scientific">Schistosoma bovis</name>
    <name type="common">Blood fluke</name>
    <dbReference type="NCBI Taxonomy" id="6184"/>
    <lineage>
        <taxon>Eukaryota</taxon>
        <taxon>Metazoa</taxon>
        <taxon>Spiralia</taxon>
        <taxon>Lophotrochozoa</taxon>
        <taxon>Platyhelminthes</taxon>
        <taxon>Trematoda</taxon>
        <taxon>Digenea</taxon>
        <taxon>Strigeidida</taxon>
        <taxon>Schistosomatoidea</taxon>
        <taxon>Schistosomatidae</taxon>
        <taxon>Schistosoma</taxon>
    </lineage>
</organism>
<dbReference type="PANTHER" id="PTHR31859:SF9">
    <property type="entry name" value="TETRATRICOPEPTIDE REPEAT PROTEIN 39B"/>
    <property type="match status" value="1"/>
</dbReference>
<dbReference type="Proteomes" id="UP000290809">
    <property type="component" value="Unassembled WGS sequence"/>
</dbReference>
<keyword evidence="2" id="KW-1185">Reference proteome</keyword>
<dbReference type="STRING" id="6184.A0A430Q9F6"/>
<dbReference type="PANTHER" id="PTHR31859">
    <property type="entry name" value="TETRATRICOPEPTIDE REPEAT PROTEIN 39 FAMILY MEMBER"/>
    <property type="match status" value="1"/>
</dbReference>
<evidence type="ECO:0008006" key="3">
    <source>
        <dbReference type="Google" id="ProtNLM"/>
    </source>
</evidence>
<gene>
    <name evidence="1" type="ORF">DC041_0007762</name>
</gene>
<sequence length="249" mass="28523">MYLGPWYENQPITGNINNSNMNNNTNNINDDTCEKLLEGIAEAQSTIDLFLNNRFEEAKNRLHMNTHSGMYQELSNSTILFIQGMATIEQENLETAKEQLKTTLKACQANRRKAAISETFTKQIEKSQGLLQLAFLSMLQDEKLTSLIKCSLKIRQCYKCYRICWRILKYRNWQNEISKSAFESGVHLGVGAFNLQFGLEQLRMGAGMKDSLRGPLCALLLLAYDLYATHMLASEQPEHMKEARELLDH</sequence>
<evidence type="ECO:0000313" key="2">
    <source>
        <dbReference type="Proteomes" id="UP000290809"/>
    </source>
</evidence>
<name>A0A430Q9F6_SCHBO</name>
<comment type="caution">
    <text evidence="1">The sequence shown here is derived from an EMBL/GenBank/DDBJ whole genome shotgun (WGS) entry which is preliminary data.</text>
</comment>
<dbReference type="EMBL" id="QMKO01002201">
    <property type="protein sequence ID" value="RTG84342.1"/>
    <property type="molecule type" value="Genomic_DNA"/>
</dbReference>
<proteinExistence type="predicted"/>
<reference evidence="1 2" key="1">
    <citation type="journal article" date="2019" name="PLoS Pathog.">
        <title>Genome sequence of the bovine parasite Schistosoma bovis Tanzania.</title>
        <authorList>
            <person name="Oey H."/>
            <person name="Zakrzewski M."/>
            <person name="Gobert G."/>
            <person name="Gravermann K."/>
            <person name="Stoye J."/>
            <person name="Jones M."/>
            <person name="Mcmanus D."/>
            <person name="Krause L."/>
        </authorList>
    </citation>
    <scope>NUCLEOTIDE SEQUENCE [LARGE SCALE GENOMIC DNA]</scope>
    <source>
        <strain evidence="1 2">TAN1997</strain>
    </source>
</reference>
<dbReference type="InterPro" id="IPR019412">
    <property type="entry name" value="IML2/TPR_39"/>
</dbReference>
<protein>
    <recommendedName>
        <fullName evidence="3">Tetratricopeptide repeat protein 39C</fullName>
    </recommendedName>
</protein>
<dbReference type="AlphaFoldDB" id="A0A430Q9F6"/>
<accession>A0A430Q9F6</accession>
<evidence type="ECO:0000313" key="1">
    <source>
        <dbReference type="EMBL" id="RTG84342.1"/>
    </source>
</evidence>